<dbReference type="Proteomes" id="UP000335636">
    <property type="component" value="Unassembled WGS sequence"/>
</dbReference>
<evidence type="ECO:0000313" key="2">
    <source>
        <dbReference type="EMBL" id="VTJ78998.1"/>
    </source>
</evidence>
<organism evidence="2 3">
    <name type="scientific">Marmota monax</name>
    <name type="common">Woodchuck</name>
    <dbReference type="NCBI Taxonomy" id="9995"/>
    <lineage>
        <taxon>Eukaryota</taxon>
        <taxon>Metazoa</taxon>
        <taxon>Chordata</taxon>
        <taxon>Craniata</taxon>
        <taxon>Vertebrata</taxon>
        <taxon>Euteleostomi</taxon>
        <taxon>Mammalia</taxon>
        <taxon>Eutheria</taxon>
        <taxon>Euarchontoglires</taxon>
        <taxon>Glires</taxon>
        <taxon>Rodentia</taxon>
        <taxon>Sciuromorpha</taxon>
        <taxon>Sciuridae</taxon>
        <taxon>Xerinae</taxon>
        <taxon>Marmotini</taxon>
        <taxon>Marmota</taxon>
    </lineage>
</organism>
<dbReference type="EMBL" id="CABDUW010001142">
    <property type="protein sequence ID" value="VTJ78998.1"/>
    <property type="molecule type" value="Genomic_DNA"/>
</dbReference>
<evidence type="ECO:0000256" key="1">
    <source>
        <dbReference type="SAM" id="MobiDB-lite"/>
    </source>
</evidence>
<evidence type="ECO:0000313" key="3">
    <source>
        <dbReference type="Proteomes" id="UP000335636"/>
    </source>
</evidence>
<proteinExistence type="predicted"/>
<name>A0A5E4CAY5_MARMO</name>
<feature type="region of interest" description="Disordered" evidence="1">
    <location>
        <begin position="1"/>
        <end position="20"/>
    </location>
</feature>
<reference evidence="2" key="1">
    <citation type="submission" date="2019-04" db="EMBL/GenBank/DDBJ databases">
        <authorList>
            <person name="Alioto T."/>
            <person name="Alioto T."/>
        </authorList>
    </citation>
    <scope>NUCLEOTIDE SEQUENCE [LARGE SCALE GENOMIC DNA]</scope>
</reference>
<comment type="caution">
    <text evidence="2">The sequence shown here is derived from an EMBL/GenBank/DDBJ whole genome shotgun (WGS) entry which is preliminary data.</text>
</comment>
<dbReference type="AlphaFoldDB" id="A0A5E4CAY5"/>
<feature type="non-terminal residue" evidence="2">
    <location>
        <position position="1"/>
    </location>
</feature>
<sequence length="121" mass="12893">RPLRGVVGSGHRGGRPSRLCGHSSLGPPLAFQGCDFHVKAWEGQPLGKKRPELSARHQIEEATTVQPAELSAQPAGSLQQMLTAVSMGSQLRVSEGLWQRRPPAAGCHSACLHSHSIRACS</sequence>
<protein>
    <submittedName>
        <fullName evidence="2">Uncharacterized protein</fullName>
    </submittedName>
</protein>
<gene>
    <name evidence="2" type="ORF">MONAX_5E035303</name>
</gene>
<keyword evidence="3" id="KW-1185">Reference proteome</keyword>
<accession>A0A5E4CAY5</accession>